<keyword evidence="11" id="KW-0449">Lipoprotein</keyword>
<feature type="region of interest" description="Disordered" evidence="15">
    <location>
        <begin position="1"/>
        <end position="39"/>
    </location>
</feature>
<keyword evidence="8" id="KW-0333">Golgi apparatus</keyword>
<protein>
    <recommendedName>
        <fullName evidence="14">S-acyltransferase</fullName>
        <ecNumber evidence="14">2.3.1.225</ecNumber>
    </recommendedName>
    <alternativeName>
        <fullName evidence="14">Palmitoyltransferase</fullName>
    </alternativeName>
</protein>
<keyword evidence="5 14" id="KW-0812">Transmembrane</keyword>
<evidence type="ECO:0000256" key="11">
    <source>
        <dbReference type="ARBA" id="ARBA00023288"/>
    </source>
</evidence>
<reference evidence="17 18" key="2">
    <citation type="journal article" date="2017" name="Nature">
        <title>The Apostasia genome and the evolution of orchids.</title>
        <authorList>
            <person name="Zhang G.Q."/>
            <person name="Liu K.W."/>
            <person name="Li Z."/>
            <person name="Lohaus R."/>
            <person name="Hsiao Y.Y."/>
            <person name="Niu S.C."/>
            <person name="Wang J.Y."/>
            <person name="Lin Y.C."/>
            <person name="Xu Q."/>
            <person name="Chen L.J."/>
            <person name="Yoshida K."/>
            <person name="Fujiwara S."/>
            <person name="Wang Z.W."/>
            <person name="Zhang Y.Q."/>
            <person name="Mitsuda N."/>
            <person name="Wang M."/>
            <person name="Liu G.H."/>
            <person name="Pecoraro L."/>
            <person name="Huang H.X."/>
            <person name="Xiao X.J."/>
            <person name="Lin M."/>
            <person name="Wu X.Y."/>
            <person name="Wu W.L."/>
            <person name="Chen Y.Y."/>
            <person name="Chang S.B."/>
            <person name="Sakamoto S."/>
            <person name="Ohme-Takagi M."/>
            <person name="Yagi M."/>
            <person name="Zeng S.J."/>
            <person name="Shen C.Y."/>
            <person name="Yeh C.M."/>
            <person name="Luo Y.B."/>
            <person name="Tsai W.C."/>
            <person name="Van de Peer Y."/>
            <person name="Liu Z.J."/>
        </authorList>
    </citation>
    <scope>NUCLEOTIDE SEQUENCE [LARGE SCALE GENOMIC DNA]</scope>
    <source>
        <tissue evidence="17">The whole plant</tissue>
    </source>
</reference>
<keyword evidence="10 14" id="KW-0472">Membrane</keyword>
<evidence type="ECO:0000256" key="6">
    <source>
        <dbReference type="ARBA" id="ARBA00022737"/>
    </source>
</evidence>
<dbReference type="InterPro" id="IPR002110">
    <property type="entry name" value="Ankyrin_rpt"/>
</dbReference>
<sequence length="587" mass="64161">MASEIEIVEEEDRRDVTHSGLGSAGGVTSSSTAASTATEEEALRNDVYTAAAYGDLEKLQRLVESESCSVTEPDGGGYYALQWASLNNRTAAAQYIIEHGGDVNAVDHTGQTALHWSAVRGHVPVAELLLKEGARVDAADYYGYQSTHVAAQYGQTTFLYHIVTKWNADPDVPDNDGRSPLHWAAYKGFADSIRLLLFLDAYRGRQDKEGCTPLHWAAIRGNLEASTVLVQAGKKEDLMVTDKTGLTPAQLAADKNHRQVAFFLVGSRFSGLTVALGLVAWKDPGYIRRNVRDSQSLRDDEPLLKTELENPALLAGNWTQLCATCKIVRPLRAKHCSTCDRCVEQFDHHCPWVSNCIGKKNKWDFFMFLLLEVSAMVITGSVTIIRIATDPTAPSSFGAWLSHSAIHHPGALSFIVMVFLLFFGVAVLTIVQAQQISRNITTNEMANGMRYSYLRGPGGKFRNPYDHGVRKNCSDFLIKGYNEDIEVAEQNLHSEEMSMIQMTNVVSQQNVENQANHANGNGHVCIDVDSRGSTRPHGHVHTSKCSHGKSSTNGSSSSSKGSRVPFGLGLGLGRNNARHSSRAVLAT</sequence>
<feature type="repeat" description="ANK" evidence="13">
    <location>
        <begin position="209"/>
        <end position="241"/>
    </location>
</feature>
<dbReference type="PROSITE" id="PS50088">
    <property type="entry name" value="ANK_REPEAT"/>
    <property type="match status" value="4"/>
</dbReference>
<feature type="compositionally biased region" description="Acidic residues" evidence="15">
    <location>
        <begin position="1"/>
        <end position="10"/>
    </location>
</feature>
<keyword evidence="7 14" id="KW-1133">Transmembrane helix</keyword>
<evidence type="ECO:0000256" key="3">
    <source>
        <dbReference type="ARBA" id="ARBA00008574"/>
    </source>
</evidence>
<comment type="catalytic activity">
    <reaction evidence="12 14">
        <text>L-cysteinyl-[protein] + hexadecanoyl-CoA = S-hexadecanoyl-L-cysteinyl-[protein] + CoA</text>
        <dbReference type="Rhea" id="RHEA:36683"/>
        <dbReference type="Rhea" id="RHEA-COMP:10131"/>
        <dbReference type="Rhea" id="RHEA-COMP:11032"/>
        <dbReference type="ChEBI" id="CHEBI:29950"/>
        <dbReference type="ChEBI" id="CHEBI:57287"/>
        <dbReference type="ChEBI" id="CHEBI:57379"/>
        <dbReference type="ChEBI" id="CHEBI:74151"/>
        <dbReference type="EC" id="2.3.1.225"/>
    </reaction>
</comment>
<evidence type="ECO:0000313" key="18">
    <source>
        <dbReference type="Proteomes" id="UP000233837"/>
    </source>
</evidence>
<feature type="domain" description="Palmitoyltransferase DHHC" evidence="16">
    <location>
        <begin position="320"/>
        <end position="447"/>
    </location>
</feature>
<evidence type="ECO:0000256" key="2">
    <source>
        <dbReference type="ARBA" id="ARBA00004394"/>
    </source>
</evidence>
<dbReference type="InterPro" id="IPR001594">
    <property type="entry name" value="Palmitoyltrfase_DHHC"/>
</dbReference>
<feature type="repeat" description="ANK" evidence="13">
    <location>
        <begin position="109"/>
        <end position="141"/>
    </location>
</feature>
<feature type="compositionally biased region" description="Basic residues" evidence="15">
    <location>
        <begin position="534"/>
        <end position="547"/>
    </location>
</feature>
<feature type="compositionally biased region" description="Low complexity" evidence="15">
    <location>
        <begin position="548"/>
        <end position="562"/>
    </location>
</feature>
<evidence type="ECO:0000256" key="13">
    <source>
        <dbReference type="PROSITE-ProRule" id="PRU00023"/>
    </source>
</evidence>
<comment type="subcellular location">
    <subcellularLocation>
        <location evidence="1">Endomembrane system</location>
        <topology evidence="1">Multi-pass membrane protein</topology>
    </subcellularLocation>
    <subcellularLocation>
        <location evidence="2">Golgi apparatus membrane</location>
    </subcellularLocation>
</comment>
<dbReference type="GO" id="GO:0019706">
    <property type="term" value="F:protein-cysteine S-palmitoyltransferase activity"/>
    <property type="evidence" value="ECO:0007669"/>
    <property type="project" value="UniProtKB-EC"/>
</dbReference>
<dbReference type="Gene3D" id="1.25.40.20">
    <property type="entry name" value="Ankyrin repeat-containing domain"/>
    <property type="match status" value="1"/>
</dbReference>
<keyword evidence="18" id="KW-1185">Reference proteome</keyword>
<dbReference type="PROSITE" id="PS50297">
    <property type="entry name" value="ANK_REP_REGION"/>
    <property type="match status" value="3"/>
</dbReference>
<feature type="transmembrane region" description="Helical" evidence="14">
    <location>
        <begin position="409"/>
        <end position="431"/>
    </location>
</feature>
<evidence type="ECO:0000256" key="14">
    <source>
        <dbReference type="RuleBase" id="RU079119"/>
    </source>
</evidence>
<evidence type="ECO:0000256" key="15">
    <source>
        <dbReference type="SAM" id="MobiDB-lite"/>
    </source>
</evidence>
<dbReference type="Pfam" id="PF01529">
    <property type="entry name" value="DHHC"/>
    <property type="match status" value="1"/>
</dbReference>
<organism evidence="17 18">
    <name type="scientific">Dendrobium catenatum</name>
    <dbReference type="NCBI Taxonomy" id="906689"/>
    <lineage>
        <taxon>Eukaryota</taxon>
        <taxon>Viridiplantae</taxon>
        <taxon>Streptophyta</taxon>
        <taxon>Embryophyta</taxon>
        <taxon>Tracheophyta</taxon>
        <taxon>Spermatophyta</taxon>
        <taxon>Magnoliopsida</taxon>
        <taxon>Liliopsida</taxon>
        <taxon>Asparagales</taxon>
        <taxon>Orchidaceae</taxon>
        <taxon>Epidendroideae</taxon>
        <taxon>Malaxideae</taxon>
        <taxon>Dendrobiinae</taxon>
        <taxon>Dendrobium</taxon>
    </lineage>
</organism>
<keyword evidence="4 14" id="KW-0808">Transferase</keyword>
<evidence type="ECO:0000256" key="10">
    <source>
        <dbReference type="ARBA" id="ARBA00023136"/>
    </source>
</evidence>
<dbReference type="PANTHER" id="PTHR24161:SF17">
    <property type="entry name" value="PALMITOYLTRANSFERASE"/>
    <property type="match status" value="1"/>
</dbReference>
<accession>A0A2I0W640</accession>
<dbReference type="SUPFAM" id="SSF48403">
    <property type="entry name" value="Ankyrin repeat"/>
    <property type="match status" value="1"/>
</dbReference>
<keyword evidence="9 13" id="KW-0040">ANK repeat</keyword>
<evidence type="ECO:0000256" key="1">
    <source>
        <dbReference type="ARBA" id="ARBA00004127"/>
    </source>
</evidence>
<evidence type="ECO:0000256" key="5">
    <source>
        <dbReference type="ARBA" id="ARBA00022692"/>
    </source>
</evidence>
<comment type="similarity">
    <text evidence="3 14">Belongs to the DHHC palmitoyltransferase family.</text>
</comment>
<dbReference type="PANTHER" id="PTHR24161">
    <property type="entry name" value="ANK_REP_REGION DOMAIN-CONTAINING PROTEIN-RELATED"/>
    <property type="match status" value="1"/>
</dbReference>
<comment type="domain">
    <text evidence="14">The DHHC domain is required for palmitoyltransferase activity.</text>
</comment>
<feature type="transmembrane region" description="Helical" evidence="14">
    <location>
        <begin position="260"/>
        <end position="281"/>
    </location>
</feature>
<dbReference type="STRING" id="906689.A0A2I0W640"/>
<dbReference type="GO" id="GO:0000139">
    <property type="term" value="C:Golgi membrane"/>
    <property type="evidence" value="ECO:0007669"/>
    <property type="project" value="UniProtKB-SubCell"/>
</dbReference>
<feature type="repeat" description="ANK" evidence="13">
    <location>
        <begin position="76"/>
        <end position="108"/>
    </location>
</feature>
<feature type="compositionally biased region" description="Low complexity" evidence="15">
    <location>
        <begin position="26"/>
        <end position="37"/>
    </location>
</feature>
<dbReference type="AlphaFoldDB" id="A0A2I0W640"/>
<dbReference type="FunFam" id="1.25.40.20:FF:000334">
    <property type="entry name" value="S-acyltransferase"/>
    <property type="match status" value="1"/>
</dbReference>
<reference evidence="17 18" key="1">
    <citation type="journal article" date="2016" name="Sci. Rep.">
        <title>The Dendrobium catenatum Lindl. genome sequence provides insights into polysaccharide synthase, floral development and adaptive evolution.</title>
        <authorList>
            <person name="Zhang G.Q."/>
            <person name="Xu Q."/>
            <person name="Bian C."/>
            <person name="Tsai W.C."/>
            <person name="Yeh C.M."/>
            <person name="Liu K.W."/>
            <person name="Yoshida K."/>
            <person name="Zhang L.S."/>
            <person name="Chang S.B."/>
            <person name="Chen F."/>
            <person name="Shi Y."/>
            <person name="Su Y.Y."/>
            <person name="Zhang Y.Q."/>
            <person name="Chen L.J."/>
            <person name="Yin Y."/>
            <person name="Lin M."/>
            <person name="Huang H."/>
            <person name="Deng H."/>
            <person name="Wang Z.W."/>
            <person name="Zhu S.L."/>
            <person name="Zhao X."/>
            <person name="Deng C."/>
            <person name="Niu S.C."/>
            <person name="Huang J."/>
            <person name="Wang M."/>
            <person name="Liu G.H."/>
            <person name="Yang H.J."/>
            <person name="Xiao X.J."/>
            <person name="Hsiao Y.Y."/>
            <person name="Wu W.L."/>
            <person name="Chen Y.Y."/>
            <person name="Mitsuda N."/>
            <person name="Ohme-Takagi M."/>
            <person name="Luo Y.B."/>
            <person name="Van de Peer Y."/>
            <person name="Liu Z.J."/>
        </authorList>
    </citation>
    <scope>NUCLEOTIDE SEQUENCE [LARGE SCALE GENOMIC DNA]</scope>
    <source>
        <tissue evidence="17">The whole plant</tissue>
    </source>
</reference>
<feature type="repeat" description="ANK" evidence="13">
    <location>
        <begin position="176"/>
        <end position="208"/>
    </location>
</feature>
<dbReference type="InterPro" id="IPR036770">
    <property type="entry name" value="Ankyrin_rpt-contain_sf"/>
</dbReference>
<evidence type="ECO:0000313" key="17">
    <source>
        <dbReference type="EMBL" id="PKU71127.1"/>
    </source>
</evidence>
<evidence type="ECO:0000256" key="12">
    <source>
        <dbReference type="ARBA" id="ARBA00048048"/>
    </source>
</evidence>
<keyword evidence="6" id="KW-0677">Repeat</keyword>
<dbReference type="EMBL" id="KZ502886">
    <property type="protein sequence ID" value="PKU71127.1"/>
    <property type="molecule type" value="Genomic_DNA"/>
</dbReference>
<evidence type="ECO:0000259" key="16">
    <source>
        <dbReference type="Pfam" id="PF01529"/>
    </source>
</evidence>
<dbReference type="Pfam" id="PF12796">
    <property type="entry name" value="Ank_2"/>
    <property type="match status" value="2"/>
</dbReference>
<evidence type="ECO:0000256" key="9">
    <source>
        <dbReference type="ARBA" id="ARBA00023043"/>
    </source>
</evidence>
<evidence type="ECO:0000256" key="7">
    <source>
        <dbReference type="ARBA" id="ARBA00022989"/>
    </source>
</evidence>
<evidence type="ECO:0000256" key="8">
    <source>
        <dbReference type="ARBA" id="ARBA00023034"/>
    </source>
</evidence>
<feature type="transmembrane region" description="Helical" evidence="14">
    <location>
        <begin position="365"/>
        <end position="389"/>
    </location>
</feature>
<name>A0A2I0W640_9ASPA</name>
<evidence type="ECO:0000256" key="4">
    <source>
        <dbReference type="ARBA" id="ARBA00022679"/>
    </source>
</evidence>
<dbReference type="Proteomes" id="UP000233837">
    <property type="component" value="Unassembled WGS sequence"/>
</dbReference>
<dbReference type="FunFam" id="1.25.40.20:FF:000300">
    <property type="entry name" value="S-acyltransferase"/>
    <property type="match status" value="1"/>
</dbReference>
<feature type="region of interest" description="Disordered" evidence="15">
    <location>
        <begin position="516"/>
        <end position="587"/>
    </location>
</feature>
<dbReference type="SMART" id="SM00248">
    <property type="entry name" value="ANK"/>
    <property type="match status" value="6"/>
</dbReference>
<dbReference type="PROSITE" id="PS50216">
    <property type="entry name" value="DHHC"/>
    <property type="match status" value="1"/>
</dbReference>
<gene>
    <name evidence="17" type="primary">TIP1</name>
    <name evidence="17" type="ORF">MA16_Dca021697</name>
</gene>
<proteinExistence type="inferred from homology"/>
<dbReference type="EC" id="2.3.1.225" evidence="14"/>
<keyword evidence="14 17" id="KW-0012">Acyltransferase</keyword>